<dbReference type="InterPro" id="IPR021378">
    <property type="entry name" value="DUF3010"/>
</dbReference>
<keyword evidence="2" id="KW-1185">Reference proteome</keyword>
<accession>A0A553JV74</accession>
<evidence type="ECO:0000313" key="1">
    <source>
        <dbReference type="EMBL" id="TRY16330.1"/>
    </source>
</evidence>
<comment type="caution">
    <text evidence="1">The sequence shown here is derived from an EMBL/GenBank/DDBJ whole genome shotgun (WGS) entry which is preliminary data.</text>
</comment>
<dbReference type="EMBL" id="VKGK01000001">
    <property type="protein sequence ID" value="TRY16330.1"/>
    <property type="molecule type" value="Genomic_DNA"/>
</dbReference>
<dbReference type="AlphaFoldDB" id="A0A553JV74"/>
<dbReference type="Proteomes" id="UP000318126">
    <property type="component" value="Unassembled WGS sequence"/>
</dbReference>
<dbReference type="OrthoDB" id="6892585at2"/>
<proteinExistence type="predicted"/>
<organism evidence="1 2">
    <name type="scientific">Shewanella hanedai</name>
    <name type="common">Alteromonas hanedai</name>
    <dbReference type="NCBI Taxonomy" id="25"/>
    <lineage>
        <taxon>Bacteria</taxon>
        <taxon>Pseudomonadati</taxon>
        <taxon>Pseudomonadota</taxon>
        <taxon>Gammaproteobacteria</taxon>
        <taxon>Alteromonadales</taxon>
        <taxon>Shewanellaceae</taxon>
        <taxon>Shewanella</taxon>
    </lineage>
</organism>
<protein>
    <submittedName>
        <fullName evidence="1">DUF3010 family protein</fullName>
    </submittedName>
</protein>
<evidence type="ECO:0000313" key="2">
    <source>
        <dbReference type="Proteomes" id="UP000318126"/>
    </source>
</evidence>
<gene>
    <name evidence="1" type="ORF">FN961_01525</name>
</gene>
<dbReference type="RefSeq" id="WP_143562776.1">
    <property type="nucleotide sequence ID" value="NZ_BMPL01000001.1"/>
</dbReference>
<name>A0A553JV74_SHEHA</name>
<reference evidence="2" key="1">
    <citation type="submission" date="2019-07" db="EMBL/GenBank/DDBJ databases">
        <title>Shewanella sp. YLB-08 draft genomic sequence.</title>
        <authorList>
            <person name="Yu L."/>
        </authorList>
    </citation>
    <scope>NUCLEOTIDE SEQUENCE [LARGE SCALE GENOMIC DNA]</scope>
    <source>
        <strain evidence="2">JCM 20706</strain>
    </source>
</reference>
<dbReference type="Pfam" id="PF11215">
    <property type="entry name" value="DUF3010"/>
    <property type="match status" value="1"/>
</dbReference>
<sequence length="137" mass="14811">MPIAGMFLKANEVRVVTLSGSRSSHQLVSPKVNKLALIKNPSQSEVIQFAETIRAYCVEHKIEQIVLNRRATSGQGAGGAGTFLMEGVILAMAPTKVDFVHPATVRATDKKTAEFKGLKPKTVDLGKAYDLAFELLT</sequence>